<proteinExistence type="predicted"/>
<name>A0ABQ8SG70_PERAM</name>
<evidence type="ECO:0000313" key="1">
    <source>
        <dbReference type="EMBL" id="KAJ4432811.1"/>
    </source>
</evidence>
<protein>
    <submittedName>
        <fullName evidence="1">Uncharacterized protein</fullName>
    </submittedName>
</protein>
<comment type="caution">
    <text evidence="1">The sequence shown here is derived from an EMBL/GenBank/DDBJ whole genome shotgun (WGS) entry which is preliminary data.</text>
</comment>
<dbReference type="EMBL" id="JAJSOF020000029">
    <property type="protein sequence ID" value="KAJ4432811.1"/>
    <property type="molecule type" value="Genomic_DNA"/>
</dbReference>
<keyword evidence="2" id="KW-1185">Reference proteome</keyword>
<sequence>MRDIQNDFTARFNRYALQNQQFYGGRKRFLKKLPSKLDPAQDDHQYNCADAAASVEHSSKKSVHKRSLEMGLLYSTIQRDMKTDLV</sequence>
<organism evidence="1 2">
    <name type="scientific">Periplaneta americana</name>
    <name type="common">American cockroach</name>
    <name type="synonym">Blatta americana</name>
    <dbReference type="NCBI Taxonomy" id="6978"/>
    <lineage>
        <taxon>Eukaryota</taxon>
        <taxon>Metazoa</taxon>
        <taxon>Ecdysozoa</taxon>
        <taxon>Arthropoda</taxon>
        <taxon>Hexapoda</taxon>
        <taxon>Insecta</taxon>
        <taxon>Pterygota</taxon>
        <taxon>Neoptera</taxon>
        <taxon>Polyneoptera</taxon>
        <taxon>Dictyoptera</taxon>
        <taxon>Blattodea</taxon>
        <taxon>Blattoidea</taxon>
        <taxon>Blattidae</taxon>
        <taxon>Blattinae</taxon>
        <taxon>Periplaneta</taxon>
    </lineage>
</organism>
<dbReference type="Proteomes" id="UP001148838">
    <property type="component" value="Unassembled WGS sequence"/>
</dbReference>
<gene>
    <name evidence="1" type="ORF">ANN_21450</name>
</gene>
<evidence type="ECO:0000313" key="2">
    <source>
        <dbReference type="Proteomes" id="UP001148838"/>
    </source>
</evidence>
<accession>A0ABQ8SG70</accession>
<reference evidence="1 2" key="1">
    <citation type="journal article" date="2022" name="Allergy">
        <title>Genome assembly and annotation of Periplaneta americana reveal a comprehensive cockroach allergen profile.</title>
        <authorList>
            <person name="Wang L."/>
            <person name="Xiong Q."/>
            <person name="Saelim N."/>
            <person name="Wang L."/>
            <person name="Nong W."/>
            <person name="Wan A.T."/>
            <person name="Shi M."/>
            <person name="Liu X."/>
            <person name="Cao Q."/>
            <person name="Hui J.H.L."/>
            <person name="Sookrung N."/>
            <person name="Leung T.F."/>
            <person name="Tungtrongchitr A."/>
            <person name="Tsui S.K.W."/>
        </authorList>
    </citation>
    <scope>NUCLEOTIDE SEQUENCE [LARGE SCALE GENOMIC DNA]</scope>
    <source>
        <strain evidence="1">PWHHKU_190912</strain>
    </source>
</reference>